<organism evidence="7 8">
    <name type="scientific">Meloidogyne javanica</name>
    <name type="common">Root-knot nematode worm</name>
    <dbReference type="NCBI Taxonomy" id="6303"/>
    <lineage>
        <taxon>Eukaryota</taxon>
        <taxon>Metazoa</taxon>
        <taxon>Ecdysozoa</taxon>
        <taxon>Nematoda</taxon>
        <taxon>Chromadorea</taxon>
        <taxon>Rhabditida</taxon>
        <taxon>Tylenchina</taxon>
        <taxon>Tylenchomorpha</taxon>
        <taxon>Tylenchoidea</taxon>
        <taxon>Meloidogynidae</taxon>
        <taxon>Meloidogyninae</taxon>
        <taxon>Meloidogyne</taxon>
        <taxon>Meloidogyne incognita group</taxon>
    </lineage>
</organism>
<dbReference type="Proteomes" id="UP000887561">
    <property type="component" value="Unplaced"/>
</dbReference>
<evidence type="ECO:0000256" key="5">
    <source>
        <dbReference type="RuleBase" id="RU362121"/>
    </source>
</evidence>
<dbReference type="FunFam" id="3.10.120.10:FF:000007">
    <property type="entry name" value="Sulfite oxidase, mitochondrial"/>
    <property type="match status" value="1"/>
</dbReference>
<evidence type="ECO:0000313" key="8">
    <source>
        <dbReference type="WBParaSite" id="scaffold37800_cov284.g23367"/>
    </source>
</evidence>
<dbReference type="PROSITE" id="PS50255">
    <property type="entry name" value="CYTOCHROME_B5_2"/>
    <property type="match status" value="1"/>
</dbReference>
<accession>A0A915MIX5</accession>
<evidence type="ECO:0000256" key="4">
    <source>
        <dbReference type="ARBA" id="ARBA00038168"/>
    </source>
</evidence>
<proteinExistence type="inferred from homology"/>
<dbReference type="InterPro" id="IPR036400">
    <property type="entry name" value="Cyt_B5-like_heme/steroid_sf"/>
</dbReference>
<sequence length="113" mass="13003">MELNFGITKCLLKENLKPPERKDLPIFTFEEVKQHGKDANRIWVTYKQGVYDITDFIQSHPGGDKILLAAGNSIEPYWLIYAQHKTDEVLELLEELRIGSLSKDELKDSELGK</sequence>
<dbReference type="PRINTS" id="PR00363">
    <property type="entry name" value="CYTOCHROMEB5"/>
</dbReference>
<evidence type="ECO:0000256" key="1">
    <source>
        <dbReference type="ARBA" id="ARBA00022617"/>
    </source>
</evidence>
<protein>
    <submittedName>
        <fullName evidence="8">Cytochrome b5 heme-binding domain-containing protein</fullName>
    </submittedName>
</protein>
<keyword evidence="3 5" id="KW-0408">Iron</keyword>
<evidence type="ECO:0000256" key="3">
    <source>
        <dbReference type="ARBA" id="ARBA00023004"/>
    </source>
</evidence>
<name>A0A915MIX5_MELJA</name>
<evidence type="ECO:0000256" key="2">
    <source>
        <dbReference type="ARBA" id="ARBA00022723"/>
    </source>
</evidence>
<dbReference type="PANTHER" id="PTHR19359">
    <property type="entry name" value="CYTOCHROME B5"/>
    <property type="match status" value="1"/>
</dbReference>
<keyword evidence="7" id="KW-1185">Reference proteome</keyword>
<evidence type="ECO:0000259" key="6">
    <source>
        <dbReference type="PROSITE" id="PS50255"/>
    </source>
</evidence>
<comment type="similarity">
    <text evidence="4 5">Belongs to the cytochrome b5 family.</text>
</comment>
<dbReference type="WBParaSite" id="scaffold37800_cov284.g23367">
    <property type="protein sequence ID" value="scaffold37800_cov284.g23367"/>
    <property type="gene ID" value="scaffold37800_cov284.g23367"/>
</dbReference>
<dbReference type="GO" id="GO:0046872">
    <property type="term" value="F:metal ion binding"/>
    <property type="evidence" value="ECO:0007669"/>
    <property type="project" value="UniProtKB-UniRule"/>
</dbReference>
<dbReference type="SUPFAM" id="SSF55856">
    <property type="entry name" value="Cytochrome b5-like heme/steroid binding domain"/>
    <property type="match status" value="1"/>
</dbReference>
<dbReference type="SMART" id="SM01117">
    <property type="entry name" value="Cyt-b5"/>
    <property type="match status" value="1"/>
</dbReference>
<reference evidence="8" key="1">
    <citation type="submission" date="2022-11" db="UniProtKB">
        <authorList>
            <consortium name="WormBaseParasite"/>
        </authorList>
    </citation>
    <scope>IDENTIFICATION</scope>
</reference>
<dbReference type="Pfam" id="PF00173">
    <property type="entry name" value="Cyt-b5"/>
    <property type="match status" value="1"/>
</dbReference>
<keyword evidence="2 5" id="KW-0479">Metal-binding</keyword>
<dbReference type="Gene3D" id="3.10.120.10">
    <property type="entry name" value="Cytochrome b5-like heme/steroid binding domain"/>
    <property type="match status" value="1"/>
</dbReference>
<dbReference type="GO" id="GO:0020037">
    <property type="term" value="F:heme binding"/>
    <property type="evidence" value="ECO:0007669"/>
    <property type="project" value="UniProtKB-UniRule"/>
</dbReference>
<feature type="domain" description="Cytochrome b5 heme-binding" evidence="6">
    <location>
        <begin position="24"/>
        <end position="102"/>
    </location>
</feature>
<dbReference type="InterPro" id="IPR001199">
    <property type="entry name" value="Cyt_B5-like_heme/steroid-bd"/>
</dbReference>
<keyword evidence="1 5" id="KW-0349">Heme</keyword>
<evidence type="ECO:0000313" key="7">
    <source>
        <dbReference type="Proteomes" id="UP000887561"/>
    </source>
</evidence>
<dbReference type="InterPro" id="IPR018506">
    <property type="entry name" value="Cyt_B5_heme-BS"/>
</dbReference>
<dbReference type="AlphaFoldDB" id="A0A915MIX5"/>
<dbReference type="InterPro" id="IPR050668">
    <property type="entry name" value="Cytochrome_b5"/>
</dbReference>
<dbReference type="GO" id="GO:0016020">
    <property type="term" value="C:membrane"/>
    <property type="evidence" value="ECO:0007669"/>
    <property type="project" value="TreeGrafter"/>
</dbReference>
<dbReference type="PROSITE" id="PS00191">
    <property type="entry name" value="CYTOCHROME_B5_1"/>
    <property type="match status" value="1"/>
</dbReference>